<feature type="transmembrane region" description="Helical" evidence="7">
    <location>
        <begin position="333"/>
        <end position="354"/>
    </location>
</feature>
<evidence type="ECO:0000256" key="2">
    <source>
        <dbReference type="ARBA" id="ARBA00022448"/>
    </source>
</evidence>
<dbReference type="Gene3D" id="1.20.1740.10">
    <property type="entry name" value="Amino acid/polyamine transporter I"/>
    <property type="match status" value="1"/>
</dbReference>
<protein>
    <submittedName>
        <fullName evidence="9">Lysine-specific permease</fullName>
    </submittedName>
</protein>
<evidence type="ECO:0000256" key="3">
    <source>
        <dbReference type="ARBA" id="ARBA00022692"/>
    </source>
</evidence>
<dbReference type="PANTHER" id="PTHR43341">
    <property type="entry name" value="AMINO ACID PERMEASE"/>
    <property type="match status" value="1"/>
</dbReference>
<feature type="transmembrane region" description="Helical" evidence="7">
    <location>
        <begin position="201"/>
        <end position="221"/>
    </location>
</feature>
<dbReference type="RefSeq" id="WP_307482025.1">
    <property type="nucleotide sequence ID" value="NZ_JAUSUF010000001.1"/>
</dbReference>
<feature type="transmembrane region" description="Helical" evidence="7">
    <location>
        <begin position="20"/>
        <end position="38"/>
    </location>
</feature>
<feature type="transmembrane region" description="Helical" evidence="7">
    <location>
        <begin position="406"/>
        <end position="428"/>
    </location>
</feature>
<evidence type="ECO:0000256" key="5">
    <source>
        <dbReference type="ARBA" id="ARBA00022989"/>
    </source>
</evidence>
<feature type="domain" description="Amino acid permease/ SLC12A" evidence="8">
    <location>
        <begin position="19"/>
        <end position="466"/>
    </location>
</feature>
<feature type="transmembrane region" description="Helical" evidence="7">
    <location>
        <begin position="281"/>
        <end position="301"/>
    </location>
</feature>
<reference evidence="9 10" key="1">
    <citation type="submission" date="2023-07" db="EMBL/GenBank/DDBJ databases">
        <title>Genomic Encyclopedia of Type Strains, Phase IV (KMG-IV): sequencing the most valuable type-strain genomes for metagenomic binning, comparative biology and taxonomic classification.</title>
        <authorList>
            <person name="Goeker M."/>
        </authorList>
    </citation>
    <scope>NUCLEOTIDE SEQUENCE [LARGE SCALE GENOMIC DNA]</scope>
    <source>
        <strain evidence="9 10">DSM 20694</strain>
    </source>
</reference>
<feature type="transmembrane region" description="Helical" evidence="7">
    <location>
        <begin position="162"/>
        <end position="181"/>
    </location>
</feature>
<feature type="transmembrane region" description="Helical" evidence="7">
    <location>
        <begin position="360"/>
        <end position="385"/>
    </location>
</feature>
<evidence type="ECO:0000256" key="1">
    <source>
        <dbReference type="ARBA" id="ARBA00004141"/>
    </source>
</evidence>
<dbReference type="InterPro" id="IPR050524">
    <property type="entry name" value="APC_YAT"/>
</dbReference>
<keyword evidence="6 7" id="KW-0472">Membrane</keyword>
<feature type="transmembrane region" description="Helical" evidence="7">
    <location>
        <begin position="434"/>
        <end position="456"/>
    </location>
</feature>
<proteinExistence type="predicted"/>
<keyword evidence="10" id="KW-1185">Reference proteome</keyword>
<dbReference type="InterPro" id="IPR004841">
    <property type="entry name" value="AA-permease/SLC12A_dom"/>
</dbReference>
<sequence length="494" mass="53692">MSETESRSNELKRGLKARHLNMIALGGSIGTGIFLAMGDSIHEAGIGGSIVAYGVIGIMVYFLITSLGEMATYMPVSGSFGVYATKFVDPALGFALGWNYWYNWAITIATEMVAGSLVMKYWFPNVPGLVWSSIFLVLIVGLNLLSAKAYGESEFWFASIKVITVLIFIAVGVLMILGIMGGNTIGFKNLHANGGPFVGGIKSIFSIFLIAGFSFQGTELIGIAAGESENPEKTIPKAVHTVFWRILLFYIGTIIVIGLIIPSTQAGVNTSPFTMVFEKAGIAGAASLMNAVILTSVLSAGNSGMYASSRMLYSMAKDNMAPKVFGKLNKRGVPVNAIILTTVVASACFLTGIYAETSVYVWLVAASGLAGFIAWLGIAFCHYRFRKAYVYQGRDIKDLPYKAKMFPIGPIIALALCAVVIVGQGFSYIKPEGIEWMGIISSYIGIPLFFILWIFYKIKNKTKLVKLEDVDLDRCIQNKENYEKEVEDMVLEEN</sequence>
<evidence type="ECO:0000256" key="7">
    <source>
        <dbReference type="SAM" id="Phobius"/>
    </source>
</evidence>
<evidence type="ECO:0000313" key="10">
    <source>
        <dbReference type="Proteomes" id="UP001228504"/>
    </source>
</evidence>
<feature type="transmembrane region" description="Helical" evidence="7">
    <location>
        <begin position="242"/>
        <end position="261"/>
    </location>
</feature>
<evidence type="ECO:0000313" key="9">
    <source>
        <dbReference type="EMBL" id="MDQ0148273.1"/>
    </source>
</evidence>
<organism evidence="9 10">
    <name type="scientific">Eubacterium multiforme</name>
    <dbReference type="NCBI Taxonomy" id="83339"/>
    <lineage>
        <taxon>Bacteria</taxon>
        <taxon>Bacillati</taxon>
        <taxon>Bacillota</taxon>
        <taxon>Clostridia</taxon>
        <taxon>Eubacteriales</taxon>
        <taxon>Eubacteriaceae</taxon>
        <taxon>Eubacterium</taxon>
    </lineage>
</organism>
<keyword evidence="5 7" id="KW-1133">Transmembrane helix</keyword>
<dbReference type="PANTHER" id="PTHR43341:SF1">
    <property type="entry name" value="GENERAL AMINO-ACID PERMEASE GAP1"/>
    <property type="match status" value="1"/>
</dbReference>
<evidence type="ECO:0000259" key="8">
    <source>
        <dbReference type="Pfam" id="PF00324"/>
    </source>
</evidence>
<dbReference type="Pfam" id="PF00324">
    <property type="entry name" value="AA_permease"/>
    <property type="match status" value="1"/>
</dbReference>
<keyword evidence="3 7" id="KW-0812">Transmembrane</keyword>
<accession>A0ABT9UQM8</accession>
<feature type="transmembrane region" description="Helical" evidence="7">
    <location>
        <begin position="129"/>
        <end position="150"/>
    </location>
</feature>
<keyword evidence="2" id="KW-0813">Transport</keyword>
<name>A0ABT9UQM8_9FIRM</name>
<evidence type="ECO:0000256" key="6">
    <source>
        <dbReference type="ARBA" id="ARBA00023136"/>
    </source>
</evidence>
<dbReference type="EMBL" id="JAUSUF010000001">
    <property type="protein sequence ID" value="MDQ0148273.1"/>
    <property type="molecule type" value="Genomic_DNA"/>
</dbReference>
<dbReference type="Proteomes" id="UP001228504">
    <property type="component" value="Unassembled WGS sequence"/>
</dbReference>
<comment type="caution">
    <text evidence="9">The sequence shown here is derived from an EMBL/GenBank/DDBJ whole genome shotgun (WGS) entry which is preliminary data.</text>
</comment>
<comment type="subcellular location">
    <subcellularLocation>
        <location evidence="1">Membrane</location>
        <topology evidence="1">Multi-pass membrane protein</topology>
    </subcellularLocation>
</comment>
<gene>
    <name evidence="9" type="ORF">J2S18_000190</name>
</gene>
<feature type="transmembrane region" description="Helical" evidence="7">
    <location>
        <begin position="44"/>
        <end position="64"/>
    </location>
</feature>
<dbReference type="PIRSF" id="PIRSF006060">
    <property type="entry name" value="AA_transporter"/>
    <property type="match status" value="1"/>
</dbReference>
<evidence type="ECO:0000256" key="4">
    <source>
        <dbReference type="ARBA" id="ARBA00022970"/>
    </source>
</evidence>
<keyword evidence="4" id="KW-0029">Amino-acid transport</keyword>